<sequence>MLLDVLGIQVLLQVGPTLPLPAPFPVAEALRSIEVRMSNDGRDGFQLTFAVGHDTPIDASLVASGILEPPSRIVVSLLMGAMPEVLIDGIITDVQFSASPEPGQSTLHVTGEDLTLMMDLEEKNRTFELRPDAAIVTEILAPYMARFQIVPAITPTADVPLSTQRMPSQHGTDLAHIRHLASRNGFVFYVEPMLPGVSRAYWGPDAPTSVQPAINVGMDSHRSSEGALQGRFDALSASTPLVTVTEPNTGVEIPIPVPQLLAVPPVVRPAAPMRRTLARNTAGLSPVQAALEGFASAARGSDPVRVSGEVDGVRYRSVLRTRRLVGVRGMGLTWDGLYAVEQVTHRLQRGEYKQQFTLKRSGFISPIPVVMP</sequence>
<evidence type="ECO:0000313" key="2">
    <source>
        <dbReference type="Proteomes" id="UP000075515"/>
    </source>
</evidence>
<comment type="caution">
    <text evidence="1">The sequence shown here is derived from an EMBL/GenBank/DDBJ whole genome shotgun (WGS) entry which is preliminary data.</text>
</comment>
<reference evidence="1 2" key="1">
    <citation type="submission" date="2014-02" db="EMBL/GenBank/DDBJ databases">
        <title>The small core and large imbalanced accessory genome model reveals a collaborative survival strategy of Sorangium cellulosum strains in nature.</title>
        <authorList>
            <person name="Han K."/>
            <person name="Peng R."/>
            <person name="Blom J."/>
            <person name="Li Y.-Z."/>
        </authorList>
    </citation>
    <scope>NUCLEOTIDE SEQUENCE [LARGE SCALE GENOMIC DNA]</scope>
    <source>
        <strain evidence="1 2">So0149</strain>
    </source>
</reference>
<protein>
    <recommendedName>
        <fullName evidence="3">Phage protein D</fullName>
    </recommendedName>
</protein>
<dbReference type="AlphaFoldDB" id="A0A150T4S9"/>
<dbReference type="EMBL" id="JEMC01002822">
    <property type="protein sequence ID" value="KYF85040.1"/>
    <property type="molecule type" value="Genomic_DNA"/>
</dbReference>
<evidence type="ECO:0000313" key="1">
    <source>
        <dbReference type="EMBL" id="KYF85040.1"/>
    </source>
</evidence>
<proteinExistence type="predicted"/>
<organism evidence="1 2">
    <name type="scientific">Sorangium cellulosum</name>
    <name type="common">Polyangium cellulosum</name>
    <dbReference type="NCBI Taxonomy" id="56"/>
    <lineage>
        <taxon>Bacteria</taxon>
        <taxon>Pseudomonadati</taxon>
        <taxon>Myxococcota</taxon>
        <taxon>Polyangia</taxon>
        <taxon>Polyangiales</taxon>
        <taxon>Polyangiaceae</taxon>
        <taxon>Sorangium</taxon>
    </lineage>
</organism>
<name>A0A150T4S9_SORCE</name>
<gene>
    <name evidence="1" type="ORF">BE18_52560</name>
</gene>
<evidence type="ECO:0008006" key="3">
    <source>
        <dbReference type="Google" id="ProtNLM"/>
    </source>
</evidence>
<dbReference type="Proteomes" id="UP000075515">
    <property type="component" value="Unassembled WGS sequence"/>
</dbReference>
<accession>A0A150T4S9</accession>
<dbReference type="SUPFAM" id="SSF69279">
    <property type="entry name" value="Phage tail proteins"/>
    <property type="match status" value="1"/>
</dbReference>